<evidence type="ECO:0000313" key="3">
    <source>
        <dbReference type="EMBL" id="SHM21528.1"/>
    </source>
</evidence>
<dbReference type="Proteomes" id="UP000184038">
    <property type="component" value="Unassembled WGS sequence"/>
</dbReference>
<name>A0A1M7GZH7_9FIRM</name>
<proteinExistence type="predicted"/>
<dbReference type="OrthoDB" id="9808253at2"/>
<evidence type="ECO:0000256" key="1">
    <source>
        <dbReference type="SAM" id="Phobius"/>
    </source>
</evidence>
<protein>
    <submittedName>
        <fullName evidence="3">Putative zinc-finger</fullName>
    </submittedName>
</protein>
<reference evidence="3 4" key="1">
    <citation type="submission" date="2016-11" db="EMBL/GenBank/DDBJ databases">
        <authorList>
            <person name="Jaros S."/>
            <person name="Januszkiewicz K."/>
            <person name="Wedrychowicz H."/>
        </authorList>
    </citation>
    <scope>NUCLEOTIDE SEQUENCE [LARGE SCALE GENOMIC DNA]</scope>
    <source>
        <strain evidence="3 4">DSM 15930</strain>
    </source>
</reference>
<evidence type="ECO:0000313" key="4">
    <source>
        <dbReference type="Proteomes" id="UP000184038"/>
    </source>
</evidence>
<dbReference type="EMBL" id="FRCP01000007">
    <property type="protein sequence ID" value="SHM21528.1"/>
    <property type="molecule type" value="Genomic_DNA"/>
</dbReference>
<keyword evidence="1" id="KW-1133">Transmembrane helix</keyword>
<keyword evidence="3" id="KW-0863">Zinc-finger</keyword>
<dbReference type="RefSeq" id="WP_073284530.1">
    <property type="nucleotide sequence ID" value="NZ_FRCP01000007.1"/>
</dbReference>
<feature type="transmembrane region" description="Helical" evidence="1">
    <location>
        <begin position="89"/>
        <end position="105"/>
    </location>
</feature>
<gene>
    <name evidence="3" type="ORF">SAMN02746066_01201</name>
</gene>
<keyword evidence="1" id="KW-0472">Membrane</keyword>
<dbReference type="AlphaFoldDB" id="A0A1M7GZH7"/>
<keyword evidence="3" id="KW-0479">Metal-binding</keyword>
<accession>A0A1M7GZH7</accession>
<organism evidence="3 4">
    <name type="scientific">Anaerosporobacter mobilis DSM 15930</name>
    <dbReference type="NCBI Taxonomy" id="1120996"/>
    <lineage>
        <taxon>Bacteria</taxon>
        <taxon>Bacillati</taxon>
        <taxon>Bacillota</taxon>
        <taxon>Clostridia</taxon>
        <taxon>Lachnospirales</taxon>
        <taxon>Lachnospiraceae</taxon>
        <taxon>Anaerosporobacter</taxon>
    </lineage>
</organism>
<evidence type="ECO:0000259" key="2">
    <source>
        <dbReference type="Pfam" id="PF13490"/>
    </source>
</evidence>
<dbReference type="GO" id="GO:0008270">
    <property type="term" value="F:zinc ion binding"/>
    <property type="evidence" value="ECO:0007669"/>
    <property type="project" value="UniProtKB-KW"/>
</dbReference>
<dbReference type="Pfam" id="PF13490">
    <property type="entry name" value="zf-HC2"/>
    <property type="match status" value="1"/>
</dbReference>
<dbReference type="InterPro" id="IPR027383">
    <property type="entry name" value="Znf_put"/>
</dbReference>
<keyword evidence="3" id="KW-0862">Zinc</keyword>
<feature type="domain" description="Putative zinc-finger" evidence="2">
    <location>
        <begin position="3"/>
        <end position="36"/>
    </location>
</feature>
<keyword evidence="4" id="KW-1185">Reference proteome</keyword>
<keyword evidence="1" id="KW-0812">Transmembrane</keyword>
<sequence>MTCKEAQDLIMPYINDKLDVDQLEEFLEHIEYCSDCKEELEVYFTLLTGMKQLDEDKNLSGNLHIDFEKSLRKSEERIRRARLNYVRKRMIYVIICCVFCIMLNINPSAVTELEAPDENLEESTYFMEYYYFLDKQTMLNKEIEKHYEEMMEYILERQANNIIDIKSGITGKPINNNSGIKEDLK</sequence>
<dbReference type="STRING" id="1120996.SAMN02746066_01201"/>